<keyword evidence="15" id="KW-1185">Reference proteome</keyword>
<dbReference type="InterPro" id="IPR036947">
    <property type="entry name" value="POLO_box_dom_sf"/>
</dbReference>
<dbReference type="GO" id="GO:0005524">
    <property type="term" value="F:ATP binding"/>
    <property type="evidence" value="ECO:0007669"/>
    <property type="project" value="UniProtKB-UniRule"/>
</dbReference>
<organism evidence="14">
    <name type="scientific">Strongyloides ratti</name>
    <name type="common">Parasitic roundworm</name>
    <dbReference type="NCBI Taxonomy" id="34506"/>
    <lineage>
        <taxon>Eukaryota</taxon>
        <taxon>Metazoa</taxon>
        <taxon>Ecdysozoa</taxon>
        <taxon>Nematoda</taxon>
        <taxon>Chromadorea</taxon>
        <taxon>Rhabditida</taxon>
        <taxon>Tylenchina</taxon>
        <taxon>Panagrolaimomorpha</taxon>
        <taxon>Strongyloidoidea</taxon>
        <taxon>Strongyloididae</taxon>
        <taxon>Strongyloides</taxon>
    </lineage>
</organism>
<dbReference type="InterPro" id="IPR000719">
    <property type="entry name" value="Prot_kinase_dom"/>
</dbReference>
<dbReference type="WormBase" id="SRAE_2000064700">
    <property type="protein sequence ID" value="SRP08397"/>
    <property type="gene ID" value="WBGene00260843"/>
</dbReference>
<evidence type="ECO:0000256" key="7">
    <source>
        <dbReference type="ARBA" id="ARBA00022840"/>
    </source>
</evidence>
<dbReference type="WBParaSite" id="SRAE_2000064700.1">
    <property type="protein sequence ID" value="SRAE_2000064700.1"/>
    <property type="gene ID" value="WBGene00260843"/>
</dbReference>
<keyword evidence="6 11" id="KW-0418">Kinase</keyword>
<protein>
    <recommendedName>
        <fullName evidence="11">Serine/threonine-protein kinase PLK</fullName>
        <ecNumber evidence="11">2.7.11.21</ecNumber>
    </recommendedName>
    <alternativeName>
        <fullName evidence="11">Polo-like kinase</fullName>
    </alternativeName>
</protein>
<dbReference type="Gene3D" id="3.30.200.20">
    <property type="entry name" value="Phosphorylase Kinase, domain 1"/>
    <property type="match status" value="1"/>
</dbReference>
<dbReference type="PROSITE" id="PS00107">
    <property type="entry name" value="PROTEIN_KINASE_ATP"/>
    <property type="match status" value="1"/>
</dbReference>
<dbReference type="PANTHER" id="PTHR24345:SF93">
    <property type="entry name" value="SERINE_THREONINE-PROTEIN KINASE PLK1"/>
    <property type="match status" value="1"/>
</dbReference>
<evidence type="ECO:0000256" key="3">
    <source>
        <dbReference type="ARBA" id="ARBA00022679"/>
    </source>
</evidence>
<evidence type="ECO:0000256" key="2">
    <source>
        <dbReference type="ARBA" id="ARBA00022527"/>
    </source>
</evidence>
<dbReference type="FunFam" id="3.30.200.20:FF:000042">
    <property type="entry name" value="Aurora kinase A"/>
    <property type="match status" value="1"/>
</dbReference>
<keyword evidence="3 11" id="KW-0808">Transferase</keyword>
<dbReference type="GO" id="GO:0000922">
    <property type="term" value="C:spindle pole"/>
    <property type="evidence" value="ECO:0007669"/>
    <property type="project" value="TreeGrafter"/>
</dbReference>
<keyword evidence="7 10" id="KW-0067">ATP-binding</keyword>
<evidence type="ECO:0000256" key="4">
    <source>
        <dbReference type="ARBA" id="ARBA00022737"/>
    </source>
</evidence>
<feature type="domain" description="Protein kinase" evidence="12">
    <location>
        <begin position="25"/>
        <end position="277"/>
    </location>
</feature>
<evidence type="ECO:0000256" key="8">
    <source>
        <dbReference type="ARBA" id="ARBA00047802"/>
    </source>
</evidence>
<dbReference type="InterPro" id="IPR008271">
    <property type="entry name" value="Ser/Thr_kinase_AS"/>
</dbReference>
<dbReference type="GO" id="GO:0005813">
    <property type="term" value="C:centrosome"/>
    <property type="evidence" value="ECO:0007669"/>
    <property type="project" value="TreeGrafter"/>
</dbReference>
<evidence type="ECO:0000313" key="16">
    <source>
        <dbReference type="WBParaSite" id="SRAE_2000064700.1"/>
    </source>
</evidence>
<comment type="catalytic activity">
    <reaction evidence="8 11">
        <text>L-threonyl-[protein] + ATP = O-phospho-L-threonyl-[protein] + ADP + H(+)</text>
        <dbReference type="Rhea" id="RHEA:46608"/>
        <dbReference type="Rhea" id="RHEA-COMP:11060"/>
        <dbReference type="Rhea" id="RHEA-COMP:11605"/>
        <dbReference type="ChEBI" id="CHEBI:15378"/>
        <dbReference type="ChEBI" id="CHEBI:30013"/>
        <dbReference type="ChEBI" id="CHEBI:30616"/>
        <dbReference type="ChEBI" id="CHEBI:61977"/>
        <dbReference type="ChEBI" id="CHEBI:456216"/>
        <dbReference type="EC" id="2.7.11.21"/>
    </reaction>
</comment>
<dbReference type="GO" id="GO:0000776">
    <property type="term" value="C:kinetochore"/>
    <property type="evidence" value="ECO:0007669"/>
    <property type="project" value="TreeGrafter"/>
</dbReference>
<dbReference type="SUPFAM" id="SSF56112">
    <property type="entry name" value="Protein kinase-like (PK-like)"/>
    <property type="match status" value="1"/>
</dbReference>
<keyword evidence="2 11" id="KW-0723">Serine/threonine-protein kinase</keyword>
<dbReference type="RefSeq" id="XP_024505173.1">
    <property type="nucleotide sequence ID" value="XM_024651502.1"/>
</dbReference>
<gene>
    <name evidence="14 16 17" type="ORF">SRAE_2000064700</name>
</gene>
<dbReference type="OrthoDB" id="408964at2759"/>
<dbReference type="PROSITE" id="PS50078">
    <property type="entry name" value="POLO_BOX"/>
    <property type="match status" value="2"/>
</dbReference>
<name>A0A090LCW8_STRRB</name>
<evidence type="ECO:0000259" key="13">
    <source>
        <dbReference type="PROSITE" id="PS50078"/>
    </source>
</evidence>
<sequence length="590" mass="69527">MNERNKTSIRFMPPVIRDCVHNCAYVRGKFLGRGGFANCYQVTQIGTDYKYAIKVVDRNLLKNKKQMDKMIQEVGIHGQLNHKNIVQMYHSFKDLSNFYLVLELCRNNTLLELQERRKTVTIPEAKYFCKNIAEGIDYLHDRHIIHRDLKLNNIFLNKDMEVKIGDFGLTARLNDPRELRMSVCGTPNYIAPEILNRIGHSFEVDIWAFGCILYALLVGKPPFEAQTKNDIFEKINTNSYFFPEEFNIQARKLIKEMLSHNPLKRPKIKEILNCSFLTEGYIPEYLPLSCLVMRPRFPKEVIDKNCNKNNYERHHIVQPIEKENIDQRRRITKYLDEASFLLNQLRRLYSTKHKLISSFYMDEALHPRSSPVYYCTKWMDLSYKYGFGYELCDGSIGILFNDKTHLVSDGDMKKLQYIDIYDNEEHYMISDCPERLAKKMKILKIYKTYMENKLSKTIIDTYRDDNGISRLPIIIKWEKNDTAIAMFFSNGTLQVNFLKDHFKVIVCPHMKAISLIDGTQELKTYKLKILESCGWDEVVDEKLKYLIKILEKWTAFKRKRKSNDDNDLILGVDDSYCVSTTKKKKIFEYP</sequence>
<dbReference type="InterPro" id="IPR033701">
    <property type="entry name" value="POLO_box_1"/>
</dbReference>
<feature type="domain" description="POLO box" evidence="13">
    <location>
        <begin position="374"/>
        <end position="452"/>
    </location>
</feature>
<dbReference type="GO" id="GO:0004674">
    <property type="term" value="F:protein serine/threonine kinase activity"/>
    <property type="evidence" value="ECO:0007669"/>
    <property type="project" value="UniProtKB-KW"/>
</dbReference>
<dbReference type="Pfam" id="PF00659">
    <property type="entry name" value="POLO_box"/>
    <property type="match status" value="2"/>
</dbReference>
<dbReference type="FunFam" id="1.10.510.10:FF:000571">
    <property type="entry name" value="Maternal embryonic leucine zipper kinase"/>
    <property type="match status" value="1"/>
</dbReference>
<dbReference type="GO" id="GO:0007052">
    <property type="term" value="P:mitotic spindle organization"/>
    <property type="evidence" value="ECO:0007669"/>
    <property type="project" value="TreeGrafter"/>
</dbReference>
<dbReference type="STRING" id="34506.A0A090LCW8"/>
<dbReference type="PROSITE" id="PS00108">
    <property type="entry name" value="PROTEIN_KINASE_ST"/>
    <property type="match status" value="1"/>
</dbReference>
<reference evidence="16" key="2">
    <citation type="submission" date="2020-12" db="UniProtKB">
        <authorList>
            <consortium name="WormBaseParasite"/>
        </authorList>
    </citation>
    <scope>IDENTIFICATION</scope>
</reference>
<evidence type="ECO:0000256" key="11">
    <source>
        <dbReference type="RuleBase" id="RU361162"/>
    </source>
</evidence>
<dbReference type="InterPro" id="IPR000959">
    <property type="entry name" value="POLO_box_dom"/>
</dbReference>
<dbReference type="Pfam" id="PF00069">
    <property type="entry name" value="Pkinase"/>
    <property type="match status" value="1"/>
</dbReference>
<comment type="catalytic activity">
    <reaction evidence="9">
        <text>L-seryl-[protein] + ATP = O-phospho-L-seryl-[protein] + ADP + H(+)</text>
        <dbReference type="Rhea" id="RHEA:17989"/>
        <dbReference type="Rhea" id="RHEA-COMP:9863"/>
        <dbReference type="Rhea" id="RHEA-COMP:11604"/>
        <dbReference type="ChEBI" id="CHEBI:15378"/>
        <dbReference type="ChEBI" id="CHEBI:29999"/>
        <dbReference type="ChEBI" id="CHEBI:30616"/>
        <dbReference type="ChEBI" id="CHEBI:83421"/>
        <dbReference type="ChEBI" id="CHEBI:456216"/>
        <dbReference type="EC" id="2.7.11.21"/>
    </reaction>
</comment>
<comment type="cofactor">
    <cofactor evidence="1">
        <name>Mg(2+)</name>
        <dbReference type="ChEBI" id="CHEBI:18420"/>
    </cofactor>
</comment>
<dbReference type="InterPro" id="IPR033695">
    <property type="entry name" value="POLO_box_2"/>
</dbReference>
<proteinExistence type="inferred from homology"/>
<evidence type="ECO:0000256" key="9">
    <source>
        <dbReference type="ARBA" id="ARBA00048347"/>
    </source>
</evidence>
<dbReference type="InterPro" id="IPR017441">
    <property type="entry name" value="Protein_kinase_ATP_BS"/>
</dbReference>
<comment type="similarity">
    <text evidence="11">Belongs to the protein kinase superfamily. Ser/Thr protein kinase family. CDC5/Polo subfamily.</text>
</comment>
<dbReference type="CDD" id="cd13117">
    <property type="entry name" value="POLO_box_2"/>
    <property type="match status" value="1"/>
</dbReference>
<dbReference type="GO" id="GO:0005737">
    <property type="term" value="C:cytoplasm"/>
    <property type="evidence" value="ECO:0007669"/>
    <property type="project" value="TreeGrafter"/>
</dbReference>
<dbReference type="SMART" id="SM00220">
    <property type="entry name" value="S_TKc"/>
    <property type="match status" value="1"/>
</dbReference>
<evidence type="ECO:0000313" key="15">
    <source>
        <dbReference type="Proteomes" id="UP000035682"/>
    </source>
</evidence>
<accession>A0A090LCW8</accession>
<reference evidence="14 15" key="1">
    <citation type="submission" date="2014-09" db="EMBL/GenBank/DDBJ databases">
        <authorList>
            <person name="Martin A.A."/>
        </authorList>
    </citation>
    <scope>NUCLEOTIDE SEQUENCE</scope>
    <source>
        <strain evidence="15">ED321</strain>
        <strain evidence="14">ED321 Heterogonic</strain>
    </source>
</reference>
<keyword evidence="4" id="KW-0677">Repeat</keyword>
<dbReference type="InterPro" id="IPR011009">
    <property type="entry name" value="Kinase-like_dom_sf"/>
</dbReference>
<evidence type="ECO:0000256" key="1">
    <source>
        <dbReference type="ARBA" id="ARBA00001946"/>
    </source>
</evidence>
<evidence type="ECO:0000256" key="10">
    <source>
        <dbReference type="PROSITE-ProRule" id="PRU10141"/>
    </source>
</evidence>
<keyword evidence="5 10" id="KW-0547">Nucleotide-binding</keyword>
<dbReference type="CTD" id="36378337"/>
<dbReference type="GeneID" id="36378337"/>
<dbReference type="Proteomes" id="UP000035682">
    <property type="component" value="Unplaced"/>
</dbReference>
<evidence type="ECO:0000256" key="6">
    <source>
        <dbReference type="ARBA" id="ARBA00022777"/>
    </source>
</evidence>
<dbReference type="SUPFAM" id="SSF82615">
    <property type="entry name" value="Polo-box domain"/>
    <property type="match status" value="2"/>
</dbReference>
<feature type="binding site" evidence="10">
    <location>
        <position position="54"/>
    </location>
    <ligand>
        <name>ATP</name>
        <dbReference type="ChEBI" id="CHEBI:30616"/>
    </ligand>
</feature>
<dbReference type="AlphaFoldDB" id="A0A090LCW8"/>
<dbReference type="EC" id="2.7.11.21" evidence="11"/>
<evidence type="ECO:0000313" key="17">
    <source>
        <dbReference type="WormBase" id="SRAE_2000064700"/>
    </source>
</evidence>
<dbReference type="EMBL" id="LN609529">
    <property type="protein sequence ID" value="CEF65973.1"/>
    <property type="molecule type" value="Genomic_DNA"/>
</dbReference>
<dbReference type="CDD" id="cd13118">
    <property type="entry name" value="POLO_box_1"/>
    <property type="match status" value="1"/>
</dbReference>
<dbReference type="GO" id="GO:0005634">
    <property type="term" value="C:nucleus"/>
    <property type="evidence" value="ECO:0007669"/>
    <property type="project" value="TreeGrafter"/>
</dbReference>
<dbReference type="PROSITE" id="PS50011">
    <property type="entry name" value="PROTEIN_KINASE_DOM"/>
    <property type="match status" value="1"/>
</dbReference>
<evidence type="ECO:0000256" key="5">
    <source>
        <dbReference type="ARBA" id="ARBA00022741"/>
    </source>
</evidence>
<feature type="domain" description="POLO box" evidence="13">
    <location>
        <begin position="473"/>
        <end position="555"/>
    </location>
</feature>
<dbReference type="Gene3D" id="1.10.510.10">
    <property type="entry name" value="Transferase(Phosphotransferase) domain 1"/>
    <property type="match status" value="1"/>
</dbReference>
<evidence type="ECO:0000259" key="12">
    <source>
        <dbReference type="PROSITE" id="PS50011"/>
    </source>
</evidence>
<dbReference type="PANTHER" id="PTHR24345">
    <property type="entry name" value="SERINE/THREONINE-PROTEIN KINASE PLK"/>
    <property type="match status" value="1"/>
</dbReference>
<dbReference type="Gene3D" id="3.30.1120.30">
    <property type="entry name" value="POLO box domain"/>
    <property type="match status" value="2"/>
</dbReference>
<evidence type="ECO:0000313" key="14">
    <source>
        <dbReference type="EMBL" id="CEF65973.1"/>
    </source>
</evidence>